<evidence type="ECO:0000313" key="3">
    <source>
        <dbReference type="WBParaSite" id="SRDH1_30350.1"/>
    </source>
</evidence>
<sequence>MNVHLIFNNTYYRQIDGITMGSHLDTILVDFVFAKLDNGPLKEINDKHDFYFRYIDDTFIVVNQNIRKEQLLEASNNKHSAIKFTCGKELDNKLHFLEVLLNRKEKGSISRSVYRKSSLSSKYSHFLSFVPFHCKRNLLR</sequence>
<protein>
    <recommendedName>
        <fullName evidence="1">Reverse transcriptase domain-containing protein</fullName>
    </recommendedName>
</protein>
<accession>A0AA85EYW2</accession>
<dbReference type="Proteomes" id="UP000050792">
    <property type="component" value="Unassembled WGS sequence"/>
</dbReference>
<proteinExistence type="predicted"/>
<dbReference type="PANTHER" id="PTHR21301">
    <property type="entry name" value="REVERSE TRANSCRIPTASE"/>
    <property type="match status" value="1"/>
</dbReference>
<dbReference type="WBParaSite" id="SRDH1_30350.1">
    <property type="protein sequence ID" value="SRDH1_30350.1"/>
    <property type="gene ID" value="SRDH1_30350"/>
</dbReference>
<dbReference type="InterPro" id="IPR000477">
    <property type="entry name" value="RT_dom"/>
</dbReference>
<evidence type="ECO:0000259" key="1">
    <source>
        <dbReference type="PROSITE" id="PS50878"/>
    </source>
</evidence>
<dbReference type="AlphaFoldDB" id="A0AA85EYW2"/>
<keyword evidence="2" id="KW-1185">Reference proteome</keyword>
<dbReference type="PROSITE" id="PS50878">
    <property type="entry name" value="RT_POL"/>
    <property type="match status" value="1"/>
</dbReference>
<name>A0AA85EYW2_9TREM</name>
<reference evidence="2" key="1">
    <citation type="submission" date="2022-06" db="EMBL/GenBank/DDBJ databases">
        <authorList>
            <person name="Berger JAMES D."/>
            <person name="Berger JAMES D."/>
        </authorList>
    </citation>
    <scope>NUCLEOTIDE SEQUENCE [LARGE SCALE GENOMIC DNA]</scope>
</reference>
<dbReference type="PANTHER" id="PTHR21301:SF10">
    <property type="entry name" value="REVERSE TRANSCRIPTASE DOMAIN-CONTAINING PROTEIN"/>
    <property type="match status" value="1"/>
</dbReference>
<organism evidence="2 3">
    <name type="scientific">Schistosoma rodhaini</name>
    <dbReference type="NCBI Taxonomy" id="6188"/>
    <lineage>
        <taxon>Eukaryota</taxon>
        <taxon>Metazoa</taxon>
        <taxon>Spiralia</taxon>
        <taxon>Lophotrochozoa</taxon>
        <taxon>Platyhelminthes</taxon>
        <taxon>Trematoda</taxon>
        <taxon>Digenea</taxon>
        <taxon>Strigeidida</taxon>
        <taxon>Schistosomatoidea</taxon>
        <taxon>Schistosomatidae</taxon>
        <taxon>Schistosoma</taxon>
    </lineage>
</organism>
<reference evidence="3" key="2">
    <citation type="submission" date="2023-11" db="UniProtKB">
        <authorList>
            <consortium name="WormBaseParasite"/>
        </authorList>
    </citation>
    <scope>IDENTIFICATION</scope>
</reference>
<evidence type="ECO:0000313" key="2">
    <source>
        <dbReference type="Proteomes" id="UP000050792"/>
    </source>
</evidence>
<feature type="domain" description="Reverse transcriptase" evidence="1">
    <location>
        <begin position="1"/>
        <end position="131"/>
    </location>
</feature>